<proteinExistence type="inferred from homology"/>
<evidence type="ECO:0000259" key="5">
    <source>
        <dbReference type="Pfam" id="PF00884"/>
    </source>
</evidence>
<dbReference type="SUPFAM" id="SSF53649">
    <property type="entry name" value="Alkaline phosphatase-like"/>
    <property type="match status" value="1"/>
</dbReference>
<dbReference type="PROSITE" id="PS00523">
    <property type="entry name" value="SULFATASE_1"/>
    <property type="match status" value="1"/>
</dbReference>
<evidence type="ECO:0000256" key="1">
    <source>
        <dbReference type="ARBA" id="ARBA00008779"/>
    </source>
</evidence>
<evidence type="ECO:0000313" key="6">
    <source>
        <dbReference type="EMBL" id="OOK67131.1"/>
    </source>
</evidence>
<feature type="domain" description="Sulfatase N-terminal" evidence="5">
    <location>
        <begin position="36"/>
        <end position="188"/>
    </location>
</feature>
<dbReference type="Gene3D" id="3.40.720.10">
    <property type="entry name" value="Alkaline Phosphatase, subunit A"/>
    <property type="match status" value="1"/>
</dbReference>
<keyword evidence="2" id="KW-0479">Metal-binding</keyword>
<dbReference type="GO" id="GO:0046872">
    <property type="term" value="F:metal ion binding"/>
    <property type="evidence" value="ECO:0007669"/>
    <property type="project" value="UniProtKB-KW"/>
</dbReference>
<protein>
    <submittedName>
        <fullName evidence="6">Sulfatase family protein</fullName>
    </submittedName>
</protein>
<dbReference type="InterPro" id="IPR000917">
    <property type="entry name" value="Sulfatase_N"/>
</dbReference>
<evidence type="ECO:0000256" key="2">
    <source>
        <dbReference type="ARBA" id="ARBA00022723"/>
    </source>
</evidence>
<evidence type="ECO:0000256" key="4">
    <source>
        <dbReference type="ARBA" id="ARBA00022837"/>
    </source>
</evidence>
<dbReference type="EMBL" id="MVBM01000008">
    <property type="protein sequence ID" value="OOK67317.1"/>
    <property type="molecule type" value="Genomic_DNA"/>
</dbReference>
<comment type="similarity">
    <text evidence="1">Belongs to the sulfatase family.</text>
</comment>
<reference evidence="8 9" key="1">
    <citation type="submission" date="2017-02" db="EMBL/GenBank/DDBJ databases">
        <title>Complete genome sequences of Mycobacterium kansasii strains isolated from rhesus macaques.</title>
        <authorList>
            <person name="Panda A."/>
            <person name="Nagaraj S."/>
            <person name="Zhao X."/>
            <person name="Tettelin H."/>
            <person name="Detolla L.J."/>
        </authorList>
    </citation>
    <scope>NUCLEOTIDE SEQUENCE [LARGE SCALE GENOMIC DNA]</scope>
    <source>
        <strain evidence="6 8">11-3469</strain>
        <strain evidence="7 9">11-3813</strain>
    </source>
</reference>
<dbReference type="InterPro" id="IPR050738">
    <property type="entry name" value="Sulfatase"/>
</dbReference>
<evidence type="ECO:0000256" key="3">
    <source>
        <dbReference type="ARBA" id="ARBA00022801"/>
    </source>
</evidence>
<dbReference type="PANTHER" id="PTHR42693:SF43">
    <property type="entry name" value="BLL2667 PROTEIN"/>
    <property type="match status" value="1"/>
</dbReference>
<dbReference type="InterPro" id="IPR017850">
    <property type="entry name" value="Alkaline_phosphatase_core_sf"/>
</dbReference>
<dbReference type="PANTHER" id="PTHR42693">
    <property type="entry name" value="ARYLSULFATASE FAMILY MEMBER"/>
    <property type="match status" value="1"/>
</dbReference>
<dbReference type="EMBL" id="MVBN01000009">
    <property type="protein sequence ID" value="OOK67131.1"/>
    <property type="molecule type" value="Genomic_DNA"/>
</dbReference>
<sequence length="217" mass="24116">MTTGSTGFQGKIELDIRDSEPDWGPYAAPTAPENAPNILYLVWDDTGIATWDCFGGVVEMPAMTRIAERGVRLTQFHTTALCSPTRASLLTGRNATTVGMATIEEFTDGFPNCNGRIPADTALLSEVLAERGYNTYCVGKWHLTPLEEANMASTKRHWPTSRGFERFYGFMGGETDQWYPDLVYDNHPVSPPGAPRTAITCRRTWRTRRSNSSAMPR</sequence>
<evidence type="ECO:0000313" key="7">
    <source>
        <dbReference type="EMBL" id="OOK67317.1"/>
    </source>
</evidence>
<dbReference type="InterPro" id="IPR024607">
    <property type="entry name" value="Sulfatase_CS"/>
</dbReference>
<evidence type="ECO:0000313" key="9">
    <source>
        <dbReference type="Proteomes" id="UP000189229"/>
    </source>
</evidence>
<organism evidence="6 8">
    <name type="scientific">Mycobacterium kansasii</name>
    <dbReference type="NCBI Taxonomy" id="1768"/>
    <lineage>
        <taxon>Bacteria</taxon>
        <taxon>Bacillati</taxon>
        <taxon>Actinomycetota</taxon>
        <taxon>Actinomycetes</taxon>
        <taxon>Mycobacteriales</taxon>
        <taxon>Mycobacteriaceae</taxon>
        <taxon>Mycobacterium</taxon>
    </lineage>
</organism>
<comment type="caution">
    <text evidence="6">The sequence shown here is derived from an EMBL/GenBank/DDBJ whole genome shotgun (WGS) entry which is preliminary data.</text>
</comment>
<dbReference type="PROSITE" id="PS00149">
    <property type="entry name" value="SULFATASE_2"/>
    <property type="match status" value="1"/>
</dbReference>
<name>A0A1V3WLJ2_MYCKA</name>
<gene>
    <name evidence="6" type="ORF">BZL29_7047</name>
    <name evidence="7" type="ORF">BZL30_7990</name>
</gene>
<keyword evidence="4" id="KW-0106">Calcium</keyword>
<dbReference type="Proteomes" id="UP000188532">
    <property type="component" value="Unassembled WGS sequence"/>
</dbReference>
<keyword evidence="3" id="KW-0378">Hydrolase</keyword>
<evidence type="ECO:0000313" key="8">
    <source>
        <dbReference type="Proteomes" id="UP000188532"/>
    </source>
</evidence>
<dbReference type="AlphaFoldDB" id="A0A1V3WLJ2"/>
<dbReference type="Pfam" id="PF00884">
    <property type="entry name" value="Sulfatase"/>
    <property type="match status" value="1"/>
</dbReference>
<dbReference type="GO" id="GO:0016787">
    <property type="term" value="F:hydrolase activity"/>
    <property type="evidence" value="ECO:0007669"/>
    <property type="project" value="UniProtKB-KW"/>
</dbReference>
<accession>A0A1V3WLJ2</accession>
<dbReference type="Proteomes" id="UP000189229">
    <property type="component" value="Unassembled WGS sequence"/>
</dbReference>